<comment type="caution">
    <text evidence="5">The sequence shown here is derived from an EMBL/GenBank/DDBJ whole genome shotgun (WGS) entry which is preliminary data.</text>
</comment>
<evidence type="ECO:0000313" key="5">
    <source>
        <dbReference type="EMBL" id="MBW8688276.1"/>
    </source>
</evidence>
<dbReference type="EMBL" id="JAICCF010000007">
    <property type="protein sequence ID" value="MBW8688276.1"/>
    <property type="molecule type" value="Genomic_DNA"/>
</dbReference>
<protein>
    <submittedName>
        <fullName evidence="5">Polyketide beta-ketoacyl:ACP synthase</fullName>
    </submittedName>
</protein>
<comment type="similarity">
    <text evidence="1 3">Belongs to the thiolase-like superfamily. Beta-ketoacyl-ACP synthases family.</text>
</comment>
<dbReference type="PROSITE" id="PS52004">
    <property type="entry name" value="KS3_2"/>
    <property type="match status" value="1"/>
</dbReference>
<evidence type="ECO:0000259" key="4">
    <source>
        <dbReference type="PROSITE" id="PS52004"/>
    </source>
</evidence>
<sequence>MKSYDHQELVITGIGITTAVGQGKEAVTNALLEGCHAFRIMERPGRQEASAFIGAEIDGLIYPPDISKKTLRTASYAAEVALVTLHEAWEDAQLQHVDPTRVGLIIGGSNVQQRDHTMLQDNYRGRTQFIRPTYGLSFMDSDLCGLCTEQFGIRGLAHTVGGASASGQLAILSAIQAVLSGEVDVCIAIGSLMDLSYWEFHGLRALGAMGTTKFADNPTEACRPFDREHDGFIYGECCGALVIERSSFASQRHASLYAGIAGWGMTMDANRNPNPSLEGECTVIRKALNKAGLLPKDIDYINPHGTGSLIGDEIELEAIQTCNLSHAYMNTTKSIFGHGLTGAGAVELIATILQMETGMLHPSRNLINPIVPGMNWVKEQAIAHPVHYALSLSFGFGGINTAICLQR</sequence>
<proteinExistence type="inferred from homology"/>
<dbReference type="PANTHER" id="PTHR11712:SF336">
    <property type="entry name" value="3-OXOACYL-[ACYL-CARRIER-PROTEIN] SYNTHASE, MITOCHONDRIAL"/>
    <property type="match status" value="1"/>
</dbReference>
<evidence type="ECO:0000256" key="2">
    <source>
        <dbReference type="ARBA" id="ARBA00022679"/>
    </source>
</evidence>
<keyword evidence="2 3" id="KW-0808">Transferase</keyword>
<dbReference type="InterPro" id="IPR014030">
    <property type="entry name" value="Ketoacyl_synth_N"/>
</dbReference>
<feature type="domain" description="Ketosynthase family 3 (KS3)" evidence="4">
    <location>
        <begin position="6"/>
        <end position="407"/>
    </location>
</feature>
<accession>A0ABS7GLM9</accession>
<dbReference type="Pfam" id="PF02801">
    <property type="entry name" value="Ketoacyl-synt_C"/>
    <property type="match status" value="1"/>
</dbReference>
<keyword evidence="6" id="KW-1185">Reference proteome</keyword>
<dbReference type="NCBIfam" id="NF005490">
    <property type="entry name" value="PRK07103.1"/>
    <property type="match status" value="1"/>
</dbReference>
<dbReference type="SMART" id="SM00825">
    <property type="entry name" value="PKS_KS"/>
    <property type="match status" value="1"/>
</dbReference>
<dbReference type="InterPro" id="IPR014031">
    <property type="entry name" value="Ketoacyl_synth_C"/>
</dbReference>
<evidence type="ECO:0000256" key="3">
    <source>
        <dbReference type="RuleBase" id="RU003694"/>
    </source>
</evidence>
<dbReference type="RefSeq" id="WP_220253604.1">
    <property type="nucleotide sequence ID" value="NZ_JAICCF010000007.1"/>
</dbReference>
<evidence type="ECO:0000256" key="1">
    <source>
        <dbReference type="ARBA" id="ARBA00008467"/>
    </source>
</evidence>
<organism evidence="5 6">
    <name type="scientific">Chitinophaga rhizophila</name>
    <dbReference type="NCBI Taxonomy" id="2866212"/>
    <lineage>
        <taxon>Bacteria</taxon>
        <taxon>Pseudomonadati</taxon>
        <taxon>Bacteroidota</taxon>
        <taxon>Chitinophagia</taxon>
        <taxon>Chitinophagales</taxon>
        <taxon>Chitinophagaceae</taxon>
        <taxon>Chitinophaga</taxon>
    </lineage>
</organism>
<evidence type="ECO:0000313" key="6">
    <source>
        <dbReference type="Proteomes" id="UP000812961"/>
    </source>
</evidence>
<reference evidence="5 6" key="1">
    <citation type="submission" date="2021-08" db="EMBL/GenBank/DDBJ databases">
        <title>The genome sequence of Chitinophaga sp. B61.</title>
        <authorList>
            <person name="Zhang X."/>
        </authorList>
    </citation>
    <scope>NUCLEOTIDE SEQUENCE [LARGE SCALE GENOMIC DNA]</scope>
    <source>
        <strain evidence="5 6">B61</strain>
    </source>
</reference>
<dbReference type="PANTHER" id="PTHR11712">
    <property type="entry name" value="POLYKETIDE SYNTHASE-RELATED"/>
    <property type="match status" value="1"/>
</dbReference>
<dbReference type="InterPro" id="IPR016039">
    <property type="entry name" value="Thiolase-like"/>
</dbReference>
<dbReference type="Pfam" id="PF00109">
    <property type="entry name" value="ketoacyl-synt"/>
    <property type="match status" value="1"/>
</dbReference>
<name>A0ABS7GLM9_9BACT</name>
<dbReference type="Proteomes" id="UP000812961">
    <property type="component" value="Unassembled WGS sequence"/>
</dbReference>
<dbReference type="SUPFAM" id="SSF53901">
    <property type="entry name" value="Thiolase-like"/>
    <property type="match status" value="2"/>
</dbReference>
<gene>
    <name evidence="5" type="ORF">K1Y79_28330</name>
</gene>
<dbReference type="Gene3D" id="3.40.47.10">
    <property type="match status" value="1"/>
</dbReference>
<dbReference type="CDD" id="cd00834">
    <property type="entry name" value="KAS_I_II"/>
    <property type="match status" value="1"/>
</dbReference>
<dbReference type="InterPro" id="IPR000794">
    <property type="entry name" value="Beta-ketoacyl_synthase"/>
</dbReference>
<dbReference type="InterPro" id="IPR020841">
    <property type="entry name" value="PKS_Beta-ketoAc_synthase_dom"/>
</dbReference>